<evidence type="ECO:0000256" key="4">
    <source>
        <dbReference type="ARBA" id="ARBA00023136"/>
    </source>
</evidence>
<feature type="domain" description="Cadherin" evidence="5">
    <location>
        <begin position="314"/>
        <end position="389"/>
    </location>
</feature>
<dbReference type="PANTHER" id="PTHR24027">
    <property type="entry name" value="CADHERIN-23"/>
    <property type="match status" value="1"/>
</dbReference>
<evidence type="ECO:0000313" key="7">
    <source>
        <dbReference type="Proteomes" id="UP001153714"/>
    </source>
</evidence>
<dbReference type="SMART" id="SM00112">
    <property type="entry name" value="CA"/>
    <property type="match status" value="1"/>
</dbReference>
<gene>
    <name evidence="6" type="ORF">DIATSA_LOCUS3105</name>
</gene>
<reference evidence="6" key="1">
    <citation type="submission" date="2021-12" db="EMBL/GenBank/DDBJ databases">
        <authorList>
            <person name="King R."/>
        </authorList>
    </citation>
    <scope>NUCLEOTIDE SEQUENCE</scope>
</reference>
<dbReference type="GO" id="GO:0045296">
    <property type="term" value="F:cadherin binding"/>
    <property type="evidence" value="ECO:0007669"/>
    <property type="project" value="TreeGrafter"/>
</dbReference>
<keyword evidence="7" id="KW-1185">Reference proteome</keyword>
<evidence type="ECO:0000256" key="3">
    <source>
        <dbReference type="ARBA" id="ARBA00022837"/>
    </source>
</evidence>
<dbReference type="SUPFAM" id="SSF49313">
    <property type="entry name" value="Cadherin-like"/>
    <property type="match status" value="1"/>
</dbReference>
<dbReference type="PANTHER" id="PTHR24027:SF438">
    <property type="entry name" value="CADHERIN 23"/>
    <property type="match status" value="1"/>
</dbReference>
<dbReference type="OrthoDB" id="6606209at2759"/>
<dbReference type="InterPro" id="IPR015919">
    <property type="entry name" value="Cadherin-like_sf"/>
</dbReference>
<dbReference type="GO" id="GO:0016342">
    <property type="term" value="C:catenin complex"/>
    <property type="evidence" value="ECO:0007669"/>
    <property type="project" value="TreeGrafter"/>
</dbReference>
<dbReference type="InterPro" id="IPR002126">
    <property type="entry name" value="Cadherin-like_dom"/>
</dbReference>
<keyword evidence="4" id="KW-0472">Membrane</keyword>
<dbReference type="Proteomes" id="UP001153714">
    <property type="component" value="Chromosome 13"/>
</dbReference>
<accession>A0A9N9QWV5</accession>
<dbReference type="CDD" id="cd11304">
    <property type="entry name" value="Cadherin_repeat"/>
    <property type="match status" value="1"/>
</dbReference>
<evidence type="ECO:0000256" key="2">
    <source>
        <dbReference type="ARBA" id="ARBA00022737"/>
    </source>
</evidence>
<dbReference type="Gene3D" id="2.60.40.60">
    <property type="entry name" value="Cadherins"/>
    <property type="match status" value="1"/>
</dbReference>
<dbReference type="GO" id="GO:0008013">
    <property type="term" value="F:beta-catenin binding"/>
    <property type="evidence" value="ECO:0007669"/>
    <property type="project" value="TreeGrafter"/>
</dbReference>
<organism evidence="6 7">
    <name type="scientific">Diatraea saccharalis</name>
    <name type="common">sugarcane borer</name>
    <dbReference type="NCBI Taxonomy" id="40085"/>
    <lineage>
        <taxon>Eukaryota</taxon>
        <taxon>Metazoa</taxon>
        <taxon>Ecdysozoa</taxon>
        <taxon>Arthropoda</taxon>
        <taxon>Hexapoda</taxon>
        <taxon>Insecta</taxon>
        <taxon>Pterygota</taxon>
        <taxon>Neoptera</taxon>
        <taxon>Endopterygota</taxon>
        <taxon>Lepidoptera</taxon>
        <taxon>Glossata</taxon>
        <taxon>Ditrysia</taxon>
        <taxon>Pyraloidea</taxon>
        <taxon>Crambidae</taxon>
        <taxon>Crambinae</taxon>
        <taxon>Diatraea</taxon>
    </lineage>
</organism>
<evidence type="ECO:0000259" key="5">
    <source>
        <dbReference type="SMART" id="SM00112"/>
    </source>
</evidence>
<dbReference type="InterPro" id="IPR039808">
    <property type="entry name" value="Cadherin"/>
</dbReference>
<evidence type="ECO:0000313" key="6">
    <source>
        <dbReference type="EMBL" id="CAG9785049.1"/>
    </source>
</evidence>
<evidence type="ECO:0000256" key="1">
    <source>
        <dbReference type="ARBA" id="ARBA00004370"/>
    </source>
</evidence>
<sequence length="468" mass="51356">MYYNGVVTIVTVGSLTLPADLSHVVLELRASNAAAVLILEVTGSDPPIEPNVIFNSESYVIEVEEGQTGTVGQVEAIADNGESVTYSLRLDNEHLQSRLSITNDGELRLSASADIGSYNFQVIATTVFTGTNGATTVYLSVYETTLCENNVGIPPLVVIDRDEEEPHHDLVTINPVLHAGCHYNLKNIWPIDQQWLYVDETGLHTYAIDREHPSIAFMALSQIKVELKLHCNTETRTKRSARQDWLGSYDYGDNTWLLGNTIEYDRKTTIVNLIVNDINDNAPIFVGKENEPIAIGYPVPDLISSISPRSLIELKATDADIGENAALMYWSTESQLAVSSSTGFVHVRNDAQLIQDMQLVVSATDLNGQGLTGTISLIIKLLDINNIAVLTVENAFLEDESIILSNLSSAVGYDVKALKSVVVSNSEEQAINTYNRGKRDVNSNGHSLQIHVYGLLQREPVLVEKLSE</sequence>
<keyword evidence="3" id="KW-0106">Calcium</keyword>
<keyword evidence="2" id="KW-0677">Repeat</keyword>
<protein>
    <recommendedName>
        <fullName evidence="5">Cadherin domain-containing protein</fullName>
    </recommendedName>
</protein>
<name>A0A9N9QWV5_9NEOP</name>
<dbReference type="GO" id="GO:0007156">
    <property type="term" value="P:homophilic cell adhesion via plasma membrane adhesion molecules"/>
    <property type="evidence" value="ECO:0007669"/>
    <property type="project" value="InterPro"/>
</dbReference>
<reference evidence="6" key="2">
    <citation type="submission" date="2022-10" db="EMBL/GenBank/DDBJ databases">
        <authorList>
            <consortium name="ENA_rothamsted_submissions"/>
            <consortium name="culmorum"/>
            <person name="King R."/>
        </authorList>
    </citation>
    <scope>NUCLEOTIDE SEQUENCE</scope>
</reference>
<dbReference type="AlphaFoldDB" id="A0A9N9QWV5"/>
<proteinExistence type="predicted"/>
<dbReference type="EMBL" id="OU893344">
    <property type="protein sequence ID" value="CAG9785049.1"/>
    <property type="molecule type" value="Genomic_DNA"/>
</dbReference>
<comment type="subcellular location">
    <subcellularLocation>
        <location evidence="1">Membrane</location>
    </subcellularLocation>
</comment>
<dbReference type="InterPro" id="IPR020894">
    <property type="entry name" value="Cadherin_CS"/>
</dbReference>
<dbReference type="PROSITE" id="PS00232">
    <property type="entry name" value="CADHERIN_1"/>
    <property type="match status" value="1"/>
</dbReference>
<dbReference type="GO" id="GO:0016477">
    <property type="term" value="P:cell migration"/>
    <property type="evidence" value="ECO:0007669"/>
    <property type="project" value="TreeGrafter"/>
</dbReference>
<dbReference type="GO" id="GO:0005509">
    <property type="term" value="F:calcium ion binding"/>
    <property type="evidence" value="ECO:0007669"/>
    <property type="project" value="InterPro"/>
</dbReference>